<comment type="caution">
    <text evidence="3">The sequence shown here is derived from an EMBL/GenBank/DDBJ whole genome shotgun (WGS) entry which is preliminary data.</text>
</comment>
<evidence type="ECO:0000313" key="3">
    <source>
        <dbReference type="EMBL" id="MEA5443937.1"/>
    </source>
</evidence>
<dbReference type="InterPro" id="IPR011010">
    <property type="entry name" value="DNA_brk_join_enz"/>
</dbReference>
<dbReference type="PROSITE" id="PS51898">
    <property type="entry name" value="TYR_RECOMBINASE"/>
    <property type="match status" value="1"/>
</dbReference>
<evidence type="ECO:0000313" key="4">
    <source>
        <dbReference type="Proteomes" id="UP001302329"/>
    </source>
</evidence>
<evidence type="ECO:0000259" key="2">
    <source>
        <dbReference type="PROSITE" id="PS51898"/>
    </source>
</evidence>
<dbReference type="SUPFAM" id="SSF56349">
    <property type="entry name" value="DNA breaking-rejoining enzymes"/>
    <property type="match status" value="1"/>
</dbReference>
<proteinExistence type="predicted"/>
<gene>
    <name evidence="3" type="ORF">VB739_15365</name>
</gene>
<sequence length="136" mass="15494">MRQLHQADLAAGWGRVVMPYALARKYPKADREWAWQWVFPQQNRWRDRASGTQGRHHLDPSVVQKAVKRAVAEAGLTKAASCHTFRHSFATHLLERGQDIRTIQELLGHQDVNTTMIYTHVPNRGPLGVCSPADMM</sequence>
<name>A0ABU5T0X7_9CYAN</name>
<feature type="domain" description="Tyr recombinase" evidence="2">
    <location>
        <begin position="1"/>
        <end position="134"/>
    </location>
</feature>
<dbReference type="PANTHER" id="PTHR30349:SF64">
    <property type="entry name" value="PROPHAGE INTEGRASE INTD-RELATED"/>
    <property type="match status" value="1"/>
</dbReference>
<dbReference type="RefSeq" id="WP_323357890.1">
    <property type="nucleotide sequence ID" value="NZ_JAYGHY010000079.1"/>
</dbReference>
<dbReference type="Gene3D" id="1.10.443.10">
    <property type="entry name" value="Intergrase catalytic core"/>
    <property type="match status" value="1"/>
</dbReference>
<dbReference type="InterPro" id="IPR050090">
    <property type="entry name" value="Tyrosine_recombinase_XerCD"/>
</dbReference>
<organism evidence="3 4">
    <name type="scientific">Cyanobium gracile UHCC 0281</name>
    <dbReference type="NCBI Taxonomy" id="3110309"/>
    <lineage>
        <taxon>Bacteria</taxon>
        <taxon>Bacillati</taxon>
        <taxon>Cyanobacteriota</taxon>
        <taxon>Cyanophyceae</taxon>
        <taxon>Synechococcales</taxon>
        <taxon>Prochlorococcaceae</taxon>
        <taxon>Cyanobium</taxon>
    </lineage>
</organism>
<dbReference type="Proteomes" id="UP001302329">
    <property type="component" value="Unassembled WGS sequence"/>
</dbReference>
<keyword evidence="1" id="KW-0233">DNA recombination</keyword>
<reference evidence="3 4" key="1">
    <citation type="submission" date="2023-12" db="EMBL/GenBank/DDBJ databases">
        <title>Baltic Sea Cyanobacteria.</title>
        <authorList>
            <person name="Delbaje E."/>
            <person name="Fewer D.P."/>
            <person name="Shishido T.K."/>
        </authorList>
    </citation>
    <scope>NUCLEOTIDE SEQUENCE [LARGE SCALE GENOMIC DNA]</scope>
    <source>
        <strain evidence="3 4">UHCC 0281</strain>
    </source>
</reference>
<dbReference type="EMBL" id="JAYGHY010000079">
    <property type="protein sequence ID" value="MEA5443937.1"/>
    <property type="molecule type" value="Genomic_DNA"/>
</dbReference>
<protein>
    <submittedName>
        <fullName evidence="3">Tyrosine-type recombinase/integrase</fullName>
    </submittedName>
</protein>
<accession>A0ABU5T0X7</accession>
<dbReference type="InterPro" id="IPR013762">
    <property type="entry name" value="Integrase-like_cat_sf"/>
</dbReference>
<dbReference type="PANTHER" id="PTHR30349">
    <property type="entry name" value="PHAGE INTEGRASE-RELATED"/>
    <property type="match status" value="1"/>
</dbReference>
<dbReference type="Pfam" id="PF00589">
    <property type="entry name" value="Phage_integrase"/>
    <property type="match status" value="1"/>
</dbReference>
<dbReference type="InterPro" id="IPR002104">
    <property type="entry name" value="Integrase_catalytic"/>
</dbReference>
<evidence type="ECO:0000256" key="1">
    <source>
        <dbReference type="ARBA" id="ARBA00023172"/>
    </source>
</evidence>
<keyword evidence="4" id="KW-1185">Reference proteome</keyword>